<proteinExistence type="predicted"/>
<accession>A0AC35UGZ0</accession>
<evidence type="ECO:0000313" key="2">
    <source>
        <dbReference type="WBParaSite" id="RSKR_0001144600.1"/>
    </source>
</evidence>
<sequence>MWAGNTEIHRTEFINSIIPILFNNTNFLFFLSIEQTDIVRNGLNAKKLEIKYTDTKIKRDIYSSLRYILRIFSTIGYGYTAQLTTVGRVITIIQAVFGIPILLCVLNGLANLVRNVANTPWYFFKCGCRRVFRFITKQTLEEVRKLDAEDKIDLEKEELPILVEIGLVVGWIGFCSFLFSIWENWCLLIGYYFFFTSLSTIGNMVTTHPCHLALFFGKIIRMRRGSCFEIFKSSRESTYSLSRDQYHNLLATNRNKACQTLLSFPNPLKNSKIMQRLNNDNVKYVAKTFSIDDVMKLVDTEEGDILLLADLVREESGISGYSDSVTDSTNHSQIVVSKSFDISFTPSRQFNHFLQPTISLLHKGIPSSPKLDQLEAIEELEDRILLSKSSNALATLNTSNDPIVHFRSRLSLIPEQKSNISDSDLEEGLLRTEDETSDNEMDISFCSNRLN</sequence>
<evidence type="ECO:0000313" key="1">
    <source>
        <dbReference type="Proteomes" id="UP000095286"/>
    </source>
</evidence>
<dbReference type="Proteomes" id="UP000095286">
    <property type="component" value="Unplaced"/>
</dbReference>
<reference evidence="2" key="1">
    <citation type="submission" date="2016-11" db="UniProtKB">
        <authorList>
            <consortium name="WormBaseParasite"/>
        </authorList>
    </citation>
    <scope>IDENTIFICATION</scope>
    <source>
        <strain evidence="2">KR3021</strain>
    </source>
</reference>
<dbReference type="WBParaSite" id="RSKR_0001144600.1">
    <property type="protein sequence ID" value="RSKR_0001144600.1"/>
    <property type="gene ID" value="RSKR_0001144600"/>
</dbReference>
<name>A0AC35UGZ0_9BILA</name>
<organism evidence="1 2">
    <name type="scientific">Rhabditophanes sp. KR3021</name>
    <dbReference type="NCBI Taxonomy" id="114890"/>
    <lineage>
        <taxon>Eukaryota</taxon>
        <taxon>Metazoa</taxon>
        <taxon>Ecdysozoa</taxon>
        <taxon>Nematoda</taxon>
        <taxon>Chromadorea</taxon>
        <taxon>Rhabditida</taxon>
        <taxon>Tylenchina</taxon>
        <taxon>Panagrolaimomorpha</taxon>
        <taxon>Strongyloidoidea</taxon>
        <taxon>Alloionematidae</taxon>
        <taxon>Rhabditophanes</taxon>
    </lineage>
</organism>
<protein>
    <submittedName>
        <fullName evidence="2">Ion_trans_2 domain-containing protein</fullName>
    </submittedName>
</protein>